<keyword evidence="3" id="KW-1185">Reference proteome</keyword>
<dbReference type="Proteomes" id="UP000636888">
    <property type="component" value="Unassembled WGS sequence"/>
</dbReference>
<accession>A0A8J7IPB8</accession>
<dbReference type="Gene3D" id="3.40.50.10140">
    <property type="entry name" value="Toll/interleukin-1 receptor homology (TIR) domain"/>
    <property type="match status" value="1"/>
</dbReference>
<protein>
    <submittedName>
        <fullName evidence="2">Toll/interleukin-1 receptor domain-containing protein</fullName>
    </submittedName>
</protein>
<evidence type="ECO:0000259" key="1">
    <source>
        <dbReference type="PROSITE" id="PS50104"/>
    </source>
</evidence>
<name>A0A8J7IPB8_9BACT</name>
<proteinExistence type="predicted"/>
<reference evidence="2" key="1">
    <citation type="submission" date="2020-12" db="EMBL/GenBank/DDBJ databases">
        <title>Geomonas sp. Red875, isolated from river sediment.</title>
        <authorList>
            <person name="Xu Z."/>
            <person name="Zhang Z."/>
            <person name="Masuda Y."/>
            <person name="Itoh H."/>
            <person name="Senoo K."/>
        </authorList>
    </citation>
    <scope>NUCLEOTIDE SEQUENCE</scope>
    <source>
        <strain evidence="2">Red875</strain>
    </source>
</reference>
<gene>
    <name evidence="2" type="ORF">JFN93_05510</name>
</gene>
<evidence type="ECO:0000313" key="3">
    <source>
        <dbReference type="Proteomes" id="UP000636888"/>
    </source>
</evidence>
<keyword evidence="2" id="KW-0675">Receptor</keyword>
<dbReference type="InterPro" id="IPR035897">
    <property type="entry name" value="Toll_tir_struct_dom_sf"/>
</dbReference>
<dbReference type="RefSeq" id="WP_199383004.1">
    <property type="nucleotide sequence ID" value="NZ_JAEMHM010000004.1"/>
</dbReference>
<organism evidence="2 3">
    <name type="scientific">Geomesophilobacter sediminis</name>
    <dbReference type="NCBI Taxonomy" id="2798584"/>
    <lineage>
        <taxon>Bacteria</taxon>
        <taxon>Pseudomonadati</taxon>
        <taxon>Thermodesulfobacteriota</taxon>
        <taxon>Desulfuromonadia</taxon>
        <taxon>Geobacterales</taxon>
        <taxon>Geobacteraceae</taxon>
        <taxon>Geomesophilobacter</taxon>
    </lineage>
</organism>
<dbReference type="GO" id="GO:0007165">
    <property type="term" value="P:signal transduction"/>
    <property type="evidence" value="ECO:0007669"/>
    <property type="project" value="InterPro"/>
</dbReference>
<dbReference type="InterPro" id="IPR000157">
    <property type="entry name" value="TIR_dom"/>
</dbReference>
<dbReference type="SUPFAM" id="SSF52200">
    <property type="entry name" value="Toll/Interleukin receptor TIR domain"/>
    <property type="match status" value="1"/>
</dbReference>
<feature type="domain" description="TIR" evidence="1">
    <location>
        <begin position="8"/>
        <end position="148"/>
    </location>
</feature>
<dbReference type="PROSITE" id="PS50104">
    <property type="entry name" value="TIR"/>
    <property type="match status" value="1"/>
</dbReference>
<evidence type="ECO:0000313" key="2">
    <source>
        <dbReference type="EMBL" id="MBJ6724159.1"/>
    </source>
</evidence>
<dbReference type="AlphaFoldDB" id="A0A8J7IPB8"/>
<dbReference type="EMBL" id="JAEMHM010000004">
    <property type="protein sequence ID" value="MBJ6724159.1"/>
    <property type="molecule type" value="Genomic_DNA"/>
</dbReference>
<comment type="caution">
    <text evidence="2">The sequence shown here is derived from an EMBL/GenBank/DDBJ whole genome shotgun (WGS) entry which is preliminary data.</text>
</comment>
<dbReference type="Pfam" id="PF13676">
    <property type="entry name" value="TIR_2"/>
    <property type="match status" value="1"/>
</dbReference>
<sequence length="341" mass="39572">MEMSKILNRPRVFLSHSKLDVNFIEKLADDLRRCQIEPWLDSDEIRHGKPWLESIFENGIPTCDCVMLYFTDNSLSSSMVRKEMDAALIHKLNDGGVAFLPYVSSEKVRSQLRIDIQSLQAPVWGAENYRDLLPRVVAEIWRSFMERTVKSAVQNEQIKRLQAELELQKIQQVQTKVFSDGECADFAYIWNSFDKDTVLDVRTKSNSGESESLVSFKISCHQVISQLTDVNVSEYNFSWLVDYLTNLARAKYIVDFGFESKDFFVEPYMDDFKDSLLMFGLVESHFIPPAPTQANNSSARSQWLLRDNGRTILLYTPKMHRLRYWLAHNNLLEKTLDITKV</sequence>